<dbReference type="PANTHER" id="PTHR33121">
    <property type="entry name" value="CYCLIC DI-GMP PHOSPHODIESTERASE PDEF"/>
    <property type="match status" value="1"/>
</dbReference>
<reference evidence="2 3" key="1">
    <citation type="submission" date="2017-08" db="EMBL/GenBank/DDBJ databases">
        <title>A Genome Sequence of Oceanimonas doudoroffii ATCC 27123T.</title>
        <authorList>
            <person name="Brennan M.A."/>
            <person name="Maclea K.S."/>
            <person name="Mcclelland W.D."/>
            <person name="Trachtenberg A.M."/>
        </authorList>
    </citation>
    <scope>NUCLEOTIDE SEQUENCE [LARGE SCALE GENOMIC DNA]</scope>
    <source>
        <strain evidence="2 3">ATCC 27123</strain>
    </source>
</reference>
<dbReference type="SUPFAM" id="SSF141868">
    <property type="entry name" value="EAL domain-like"/>
    <property type="match status" value="1"/>
</dbReference>
<dbReference type="GO" id="GO:0071111">
    <property type="term" value="F:cyclic-guanylate-specific phosphodiesterase activity"/>
    <property type="evidence" value="ECO:0007669"/>
    <property type="project" value="InterPro"/>
</dbReference>
<dbReference type="Proteomes" id="UP000242757">
    <property type="component" value="Unassembled WGS sequence"/>
</dbReference>
<dbReference type="EMBL" id="NBIM01000001">
    <property type="protein sequence ID" value="OXY83562.1"/>
    <property type="molecule type" value="Genomic_DNA"/>
</dbReference>
<dbReference type="RefSeq" id="WP_094200336.1">
    <property type="nucleotide sequence ID" value="NZ_NBIM01000001.1"/>
</dbReference>
<dbReference type="PANTHER" id="PTHR33121:SF76">
    <property type="entry name" value="SIGNALING PROTEIN"/>
    <property type="match status" value="1"/>
</dbReference>
<dbReference type="InterPro" id="IPR001633">
    <property type="entry name" value="EAL_dom"/>
</dbReference>
<dbReference type="Gene3D" id="3.20.20.450">
    <property type="entry name" value="EAL domain"/>
    <property type="match status" value="1"/>
</dbReference>
<dbReference type="OrthoDB" id="9813903at2"/>
<keyword evidence="3" id="KW-1185">Reference proteome</keyword>
<accession>A0A233RJI9</accession>
<gene>
    <name evidence="2" type="ORF">B6S08_08790</name>
</gene>
<evidence type="ECO:0000313" key="3">
    <source>
        <dbReference type="Proteomes" id="UP000242757"/>
    </source>
</evidence>
<dbReference type="InterPro" id="IPR035919">
    <property type="entry name" value="EAL_sf"/>
</dbReference>
<dbReference type="InterPro" id="IPR050706">
    <property type="entry name" value="Cyclic-di-GMP_PDE-like"/>
</dbReference>
<evidence type="ECO:0000259" key="1">
    <source>
        <dbReference type="PROSITE" id="PS50883"/>
    </source>
</evidence>
<sequence length="244" mass="27759">MLQRAQDYIDNFTLYDLVQHRRFGAEYQPIVELSSGDIMGWEALARFYTPSGDTLRPDRVFEALHSDNLSLFSVEHQMKSLQIAQAPGQGDLFLNLDPHAFALFGRDPRNPLLELFADRDRLVVEIIENSDANDALYSASMSDALRGLGLKLALDDIGAPDSMLSFELLVDMDYLKLDRSWLKPGQSEQRQQLLLALCRFARNCGKPIVLEGVERQEDLEVARRLGVDYVQGFLYRSLFKTIKV</sequence>
<protein>
    <recommendedName>
        <fullName evidence="1">EAL domain-containing protein</fullName>
    </recommendedName>
</protein>
<dbReference type="PROSITE" id="PS50883">
    <property type="entry name" value="EAL"/>
    <property type="match status" value="1"/>
</dbReference>
<name>A0A233RJI9_9GAMM</name>
<feature type="domain" description="EAL" evidence="1">
    <location>
        <begin position="7"/>
        <end position="244"/>
    </location>
</feature>
<organism evidence="2 3">
    <name type="scientific">Oceanimonas doudoroffii</name>
    <dbReference type="NCBI Taxonomy" id="84158"/>
    <lineage>
        <taxon>Bacteria</taxon>
        <taxon>Pseudomonadati</taxon>
        <taxon>Pseudomonadota</taxon>
        <taxon>Gammaproteobacteria</taxon>
        <taxon>Aeromonadales</taxon>
        <taxon>Aeromonadaceae</taxon>
        <taxon>Oceanimonas</taxon>
    </lineage>
</organism>
<dbReference type="AlphaFoldDB" id="A0A233RJI9"/>
<dbReference type="Pfam" id="PF00563">
    <property type="entry name" value="EAL"/>
    <property type="match status" value="1"/>
</dbReference>
<evidence type="ECO:0000313" key="2">
    <source>
        <dbReference type="EMBL" id="OXY83562.1"/>
    </source>
</evidence>
<comment type="caution">
    <text evidence="2">The sequence shown here is derived from an EMBL/GenBank/DDBJ whole genome shotgun (WGS) entry which is preliminary data.</text>
</comment>
<dbReference type="CDD" id="cd01948">
    <property type="entry name" value="EAL"/>
    <property type="match status" value="1"/>
</dbReference>
<dbReference type="SMART" id="SM00052">
    <property type="entry name" value="EAL"/>
    <property type="match status" value="1"/>
</dbReference>
<proteinExistence type="predicted"/>